<dbReference type="Proteomes" id="UP000271087">
    <property type="component" value="Unassembled WGS sequence"/>
</dbReference>
<name>A0A182E4L7_ONCOC</name>
<feature type="domain" description="W2" evidence="1">
    <location>
        <begin position="1"/>
        <end position="137"/>
    </location>
</feature>
<organism evidence="4">
    <name type="scientific">Onchocerca ochengi</name>
    <name type="common">Filarial nematode worm</name>
    <dbReference type="NCBI Taxonomy" id="42157"/>
    <lineage>
        <taxon>Eukaryota</taxon>
        <taxon>Metazoa</taxon>
        <taxon>Ecdysozoa</taxon>
        <taxon>Nematoda</taxon>
        <taxon>Chromadorea</taxon>
        <taxon>Rhabditida</taxon>
        <taxon>Spirurina</taxon>
        <taxon>Spiruromorpha</taxon>
        <taxon>Filarioidea</taxon>
        <taxon>Onchocercidae</taxon>
        <taxon>Onchocerca</taxon>
    </lineage>
</organism>
<dbReference type="SUPFAM" id="SSF48371">
    <property type="entry name" value="ARM repeat"/>
    <property type="match status" value="1"/>
</dbReference>
<proteinExistence type="predicted"/>
<sequence>MLQNSKKLLNEAERLELKSKATLLLADVLFDANVVNQIMEYRNILLRFTVNDHKAQRHLLGGIEQLISKHFDILLPKSAHIIKALYDTDVVEEEVLLAWGEKPSKKYVKKKLCAEIISKAQPVLDWLKNAEEDESDDEDDEAIEAAIPPSCIFYRNFRRRETVLRFSLVEFEFQIYLFLQFDDRARKVGTVELDATKKINGNAQTEKAKIEDDDEVNIDDI</sequence>
<dbReference type="InterPro" id="IPR016024">
    <property type="entry name" value="ARM-type_fold"/>
</dbReference>
<dbReference type="Gene3D" id="1.25.40.180">
    <property type="match status" value="1"/>
</dbReference>
<dbReference type="OrthoDB" id="10250831at2759"/>
<gene>
    <name evidence="2" type="ORF">NOO_LOCUS2938</name>
</gene>
<dbReference type="Pfam" id="PF02020">
    <property type="entry name" value="W2"/>
    <property type="match status" value="1"/>
</dbReference>
<evidence type="ECO:0000259" key="1">
    <source>
        <dbReference type="PROSITE" id="PS51363"/>
    </source>
</evidence>
<keyword evidence="3" id="KW-1185">Reference proteome</keyword>
<dbReference type="InterPro" id="IPR003307">
    <property type="entry name" value="W2_domain"/>
</dbReference>
<evidence type="ECO:0000313" key="3">
    <source>
        <dbReference type="Proteomes" id="UP000271087"/>
    </source>
</evidence>
<protein>
    <submittedName>
        <fullName evidence="4">W2 domain-containing protein</fullName>
    </submittedName>
</protein>
<reference evidence="2 3" key="2">
    <citation type="submission" date="2018-08" db="EMBL/GenBank/DDBJ databases">
        <authorList>
            <person name="Laetsch R D."/>
            <person name="Stevens L."/>
            <person name="Kumar S."/>
            <person name="Blaxter L. M."/>
        </authorList>
    </citation>
    <scope>NUCLEOTIDE SEQUENCE [LARGE SCALE GENOMIC DNA]</scope>
</reference>
<dbReference type="PROSITE" id="PS51363">
    <property type="entry name" value="W2"/>
    <property type="match status" value="1"/>
</dbReference>
<dbReference type="SMART" id="SM00515">
    <property type="entry name" value="eIF5C"/>
    <property type="match status" value="1"/>
</dbReference>
<evidence type="ECO:0000313" key="2">
    <source>
        <dbReference type="EMBL" id="VDK67457.1"/>
    </source>
</evidence>
<dbReference type="WBParaSite" id="nOo.2.0.1.t02938-RA">
    <property type="protein sequence ID" value="nOo.2.0.1.t02938-RA"/>
    <property type="gene ID" value="nOo.2.0.1.g02938"/>
</dbReference>
<accession>A0A182E4L7</accession>
<evidence type="ECO:0000313" key="4">
    <source>
        <dbReference type="WBParaSite" id="nOo.2.0.1.t02938-RA"/>
    </source>
</evidence>
<dbReference type="CDD" id="cd11561">
    <property type="entry name" value="W2_eIF5"/>
    <property type="match status" value="1"/>
</dbReference>
<dbReference type="EMBL" id="UYRW01000509">
    <property type="protein sequence ID" value="VDK67457.1"/>
    <property type="molecule type" value="Genomic_DNA"/>
</dbReference>
<dbReference type="STRING" id="42157.A0A182E4L7"/>
<reference evidence="4" key="1">
    <citation type="submission" date="2016-06" db="UniProtKB">
        <authorList>
            <consortium name="WormBaseParasite"/>
        </authorList>
    </citation>
    <scope>IDENTIFICATION</scope>
</reference>
<dbReference type="AlphaFoldDB" id="A0A182E4L7"/>